<dbReference type="AlphaFoldDB" id="A0A2S4URI6"/>
<dbReference type="VEuPathDB" id="FungiDB:PSHT_10340"/>
<feature type="region of interest" description="Disordered" evidence="1">
    <location>
        <begin position="1"/>
        <end position="28"/>
    </location>
</feature>
<name>A0A2S4URI6_9BASI</name>
<protein>
    <submittedName>
        <fullName evidence="2">Uncharacterized protein</fullName>
    </submittedName>
</protein>
<dbReference type="EMBL" id="PKSL01000192">
    <property type="protein sequence ID" value="POV99817.1"/>
    <property type="molecule type" value="Genomic_DNA"/>
</dbReference>
<sequence>MEVATRRRDRMGVDDEQRIEESPIDQEMSSHLAAALPLPCQNTRIPSLRGWPPEEQDNHPSPPGVGRGNPLPNAQLLGTGSAACLCPNTFQRGLNRGAGV</sequence>
<keyword evidence="3" id="KW-1185">Reference proteome</keyword>
<dbReference type="VEuPathDB" id="FungiDB:PSTT_13520"/>
<evidence type="ECO:0000313" key="2">
    <source>
        <dbReference type="EMBL" id="POV99817.1"/>
    </source>
</evidence>
<feature type="compositionally biased region" description="Basic and acidic residues" evidence="1">
    <location>
        <begin position="1"/>
        <end position="21"/>
    </location>
</feature>
<evidence type="ECO:0000313" key="3">
    <source>
        <dbReference type="Proteomes" id="UP000239156"/>
    </source>
</evidence>
<comment type="caution">
    <text evidence="2">The sequence shown here is derived from an EMBL/GenBank/DDBJ whole genome shotgun (WGS) entry which is preliminary data.</text>
</comment>
<evidence type="ECO:0000256" key="1">
    <source>
        <dbReference type="SAM" id="MobiDB-lite"/>
    </source>
</evidence>
<organism evidence="2 3">
    <name type="scientific">Puccinia striiformis</name>
    <dbReference type="NCBI Taxonomy" id="27350"/>
    <lineage>
        <taxon>Eukaryota</taxon>
        <taxon>Fungi</taxon>
        <taxon>Dikarya</taxon>
        <taxon>Basidiomycota</taxon>
        <taxon>Pucciniomycotina</taxon>
        <taxon>Pucciniomycetes</taxon>
        <taxon>Pucciniales</taxon>
        <taxon>Pucciniaceae</taxon>
        <taxon>Puccinia</taxon>
    </lineage>
</organism>
<feature type="region of interest" description="Disordered" evidence="1">
    <location>
        <begin position="42"/>
        <end position="78"/>
    </location>
</feature>
<reference evidence="2" key="1">
    <citation type="submission" date="2017-12" db="EMBL/GenBank/DDBJ databases">
        <title>Gene loss provides genomic basis for host adaptation in cereal stripe rust fungi.</title>
        <authorList>
            <person name="Xia C."/>
        </authorList>
    </citation>
    <scope>NUCLEOTIDE SEQUENCE [LARGE SCALE GENOMIC DNA]</scope>
    <source>
        <strain evidence="2">93-210</strain>
    </source>
</reference>
<accession>A0A2S4URI6</accession>
<proteinExistence type="predicted"/>
<gene>
    <name evidence="2" type="ORF">PSTT_13520</name>
</gene>
<dbReference type="Proteomes" id="UP000239156">
    <property type="component" value="Unassembled WGS sequence"/>
</dbReference>